<reference evidence="1" key="1">
    <citation type="journal article" date="2020" name="bioRxiv">
        <title>Comparative genomics of Chlamydomonas.</title>
        <authorList>
            <person name="Craig R.J."/>
            <person name="Hasan A.R."/>
            <person name="Ness R.W."/>
            <person name="Keightley P.D."/>
        </authorList>
    </citation>
    <scope>NUCLEOTIDE SEQUENCE</scope>
    <source>
        <strain evidence="1">CCAP 11/70</strain>
    </source>
</reference>
<dbReference type="OrthoDB" id="546639at2759"/>
<accession>A0A836BQE1</accession>
<protein>
    <submittedName>
        <fullName evidence="1">Uncharacterized protein</fullName>
    </submittedName>
</protein>
<evidence type="ECO:0000313" key="1">
    <source>
        <dbReference type="EMBL" id="KAG2484917.1"/>
    </source>
</evidence>
<dbReference type="Proteomes" id="UP000612055">
    <property type="component" value="Unassembled WGS sequence"/>
</dbReference>
<dbReference type="EMBL" id="JAEHOE010000139">
    <property type="protein sequence ID" value="KAG2484917.1"/>
    <property type="molecule type" value="Genomic_DNA"/>
</dbReference>
<comment type="caution">
    <text evidence="1">The sequence shown here is derived from an EMBL/GenBank/DDBJ whole genome shotgun (WGS) entry which is preliminary data.</text>
</comment>
<gene>
    <name evidence="1" type="ORF">HYH03_016303</name>
</gene>
<name>A0A836BQE1_9CHLO</name>
<evidence type="ECO:0000313" key="2">
    <source>
        <dbReference type="Proteomes" id="UP000612055"/>
    </source>
</evidence>
<proteinExistence type="predicted"/>
<dbReference type="AlphaFoldDB" id="A0A836BQE1"/>
<sequence length="278" mass="31374">MDANCGSVMKTLEGMMESLSRIDRFFQKAEQDAADTLPKASARWSETAWQPGGKLFDELSLAKKLSTEALLREVFTRLSETDAALTEVIDEQESLSGRTDKLQKGADEVCERVRCLEETVAGLKDEWQERRQSSNAALTSSRGWSEPLEEKDKVVVKHLSEEGLSALRRGGVEWLLGEGTGLGAWFRRCWRSTTGTWCAVMEINPHQKSEFLRAAKQRRSVSKAVIVPYLTREGMQVRKARTEVFRSLAKQGQEPKWKDGADICYVVDGKRVQLDVER</sequence>
<organism evidence="1 2">
    <name type="scientific">Edaphochlamys debaryana</name>
    <dbReference type="NCBI Taxonomy" id="47281"/>
    <lineage>
        <taxon>Eukaryota</taxon>
        <taxon>Viridiplantae</taxon>
        <taxon>Chlorophyta</taxon>
        <taxon>core chlorophytes</taxon>
        <taxon>Chlorophyceae</taxon>
        <taxon>CS clade</taxon>
        <taxon>Chlamydomonadales</taxon>
        <taxon>Chlamydomonadales incertae sedis</taxon>
        <taxon>Edaphochlamys</taxon>
    </lineage>
</organism>
<keyword evidence="2" id="KW-1185">Reference proteome</keyword>